<comment type="similarity">
    <text evidence="1">Belongs to the prokaryotic molybdopterin-containing oxidoreductase family.</text>
</comment>
<dbReference type="AlphaFoldDB" id="K9GXP6"/>
<dbReference type="SUPFAM" id="SSF50692">
    <property type="entry name" value="ADC-like"/>
    <property type="match status" value="1"/>
</dbReference>
<evidence type="ECO:0000256" key="1">
    <source>
        <dbReference type="ARBA" id="ARBA00010312"/>
    </source>
</evidence>
<keyword evidence="4" id="KW-0411">Iron-sulfur</keyword>
<dbReference type="SUPFAM" id="SSF53706">
    <property type="entry name" value="Formate dehydrogenase/DMSO reductase, domains 1-3"/>
    <property type="match status" value="1"/>
</dbReference>
<keyword evidence="2" id="KW-0479">Metal-binding</keyword>
<dbReference type="InterPro" id="IPR050612">
    <property type="entry name" value="Prok_Mopterin_Oxidored"/>
</dbReference>
<dbReference type="eggNOG" id="COG0243">
    <property type="taxonomic scope" value="Bacteria"/>
</dbReference>
<dbReference type="Gene3D" id="2.20.25.90">
    <property type="entry name" value="ADC-like domains"/>
    <property type="match status" value="1"/>
</dbReference>
<name>K9GXP6_9PROT</name>
<dbReference type="GO" id="GO:0016491">
    <property type="term" value="F:oxidoreductase activity"/>
    <property type="evidence" value="ECO:0007669"/>
    <property type="project" value="InterPro"/>
</dbReference>
<dbReference type="PATRIC" id="fig|1238182.3.peg.2334"/>
<dbReference type="Gene3D" id="3.40.50.740">
    <property type="match status" value="1"/>
</dbReference>
<feature type="domain" description="4Fe-4S Mo/W bis-MGD-type" evidence="5">
    <location>
        <begin position="6"/>
        <end position="64"/>
    </location>
</feature>
<dbReference type="PROSITE" id="PS51669">
    <property type="entry name" value="4FE4S_MOW_BIS_MGD"/>
    <property type="match status" value="1"/>
</dbReference>
<evidence type="ECO:0000313" key="6">
    <source>
        <dbReference type="EMBL" id="EKV30037.1"/>
    </source>
</evidence>
<dbReference type="GO" id="GO:0043546">
    <property type="term" value="F:molybdopterin cofactor binding"/>
    <property type="evidence" value="ECO:0007669"/>
    <property type="project" value="InterPro"/>
</dbReference>
<organism evidence="6 7">
    <name type="scientific">Caenispirillum salinarum AK4</name>
    <dbReference type="NCBI Taxonomy" id="1238182"/>
    <lineage>
        <taxon>Bacteria</taxon>
        <taxon>Pseudomonadati</taxon>
        <taxon>Pseudomonadota</taxon>
        <taxon>Alphaproteobacteria</taxon>
        <taxon>Rhodospirillales</taxon>
        <taxon>Novispirillaceae</taxon>
        <taxon>Caenispirillum</taxon>
    </lineage>
</organism>
<dbReference type="InterPro" id="IPR006656">
    <property type="entry name" value="Mopterin_OxRdtase"/>
</dbReference>
<dbReference type="Gene3D" id="2.40.40.20">
    <property type="match status" value="1"/>
</dbReference>
<dbReference type="InterPro" id="IPR009010">
    <property type="entry name" value="Asp_de-COase-like_dom_sf"/>
</dbReference>
<accession>K9GXP6</accession>
<dbReference type="Pfam" id="PF01568">
    <property type="entry name" value="Molydop_binding"/>
    <property type="match status" value="1"/>
</dbReference>
<proteinExistence type="inferred from homology"/>
<keyword evidence="3" id="KW-0408">Iron</keyword>
<dbReference type="Gene3D" id="3.40.228.10">
    <property type="entry name" value="Dimethylsulfoxide Reductase, domain 2"/>
    <property type="match status" value="1"/>
</dbReference>
<gene>
    <name evidence="6" type="ORF">C882_0118</name>
</gene>
<evidence type="ECO:0000313" key="7">
    <source>
        <dbReference type="Proteomes" id="UP000009881"/>
    </source>
</evidence>
<dbReference type="GO" id="GO:0046872">
    <property type="term" value="F:metal ion binding"/>
    <property type="evidence" value="ECO:0007669"/>
    <property type="project" value="UniProtKB-KW"/>
</dbReference>
<dbReference type="SMART" id="SM00926">
    <property type="entry name" value="Molybdop_Fe4S4"/>
    <property type="match status" value="1"/>
</dbReference>
<protein>
    <submittedName>
        <fullName evidence="6">Anaerobic dehydrogenase</fullName>
    </submittedName>
</protein>
<dbReference type="Pfam" id="PF04879">
    <property type="entry name" value="Molybdop_Fe4S4"/>
    <property type="match status" value="1"/>
</dbReference>
<dbReference type="EMBL" id="ANHY01000010">
    <property type="protein sequence ID" value="EKV30037.1"/>
    <property type="molecule type" value="Genomic_DNA"/>
</dbReference>
<dbReference type="Proteomes" id="UP000009881">
    <property type="component" value="Unassembled WGS sequence"/>
</dbReference>
<sequence length="693" mass="75031">MFMTSADLAYSVCPHDCPSACALSVERLGSDRIGRVHGAKEHPFTDGVVCAKVARYAERVHNPDRLTRPLRRVGPKGAGRFEECSWDDALDTVAEAFQAAEAKHGKESVWPYHYAGTMGLIQRDGIDRLTHVLGYSRQTGSICTGTADPGWFAGVGEKTGTSSLEIADAEVIVLWGTNAVHTQVQVMTHVAKARKAHGAKVVVVDPYRNATAKQADQHLMLRPGTDGALACAVMHVLLRDGMADRDYLARMTDFGAATEAHLKDRTPEWAERITGIPAEEIEAFARLYGSTKRAYIRFGYGFTRQRNGAAAMHAATCLPAVTGAWSVRGGGGLYSYSGGFHVDQSLVMASDHADPSVRGLDMCRIGPILTGERDALGDGPGVHAMLIQNTNPVVVAPEHRKVREGFSREDLFVCVHEQIMTETARHADVVLPATMFLEHDDLYKAGGHTWLQVGRKIIDGPGETRENHWVLNELMKRLGADHPAMHMSAWDLIDETLRRSDWPGAEEVWAAGGIDVSSRNDHGDGGCFHSGFPQADGRFHFHPDWKALGPLGAMLPSAPDHVAIIDEVDDDRPFRLVAAPARNFLNSSFTETPTSRKQEKRPTVMIHPDDAAAHGITDGRAVAIGNGRGRVRLHAVLFDGLPRGVLVVESIWPNADFAGGEGINTLTSADVPPPAGGAVFHDTAVWIAADDAA</sequence>
<evidence type="ECO:0000256" key="4">
    <source>
        <dbReference type="ARBA" id="ARBA00023014"/>
    </source>
</evidence>
<dbReference type="STRING" id="1238182.C882_0118"/>
<comment type="caution">
    <text evidence="6">The sequence shown here is derived from an EMBL/GenBank/DDBJ whole genome shotgun (WGS) entry which is preliminary data.</text>
</comment>
<dbReference type="InterPro" id="IPR006657">
    <property type="entry name" value="MoPterin_dinucl-bd_dom"/>
</dbReference>
<reference evidence="6 7" key="1">
    <citation type="journal article" date="2013" name="Genome Announc.">
        <title>Draft Genome Sequence of an Alphaproteobacterium, Caenispirillum salinarum AK4(T), Isolated from a Solar Saltern.</title>
        <authorList>
            <person name="Khatri I."/>
            <person name="Singh A."/>
            <person name="Korpole S."/>
            <person name="Pinnaka A.K."/>
            <person name="Subramanian S."/>
        </authorList>
    </citation>
    <scope>NUCLEOTIDE SEQUENCE [LARGE SCALE GENOMIC DNA]</scope>
    <source>
        <strain evidence="6 7">AK4</strain>
    </source>
</reference>
<evidence type="ECO:0000256" key="3">
    <source>
        <dbReference type="ARBA" id="ARBA00023004"/>
    </source>
</evidence>
<dbReference type="Pfam" id="PF00384">
    <property type="entry name" value="Molybdopterin"/>
    <property type="match status" value="1"/>
</dbReference>
<dbReference type="CDD" id="cd02766">
    <property type="entry name" value="MopB_3"/>
    <property type="match status" value="1"/>
</dbReference>
<dbReference type="PANTHER" id="PTHR43742:SF6">
    <property type="entry name" value="OXIDOREDUCTASE YYAE-RELATED"/>
    <property type="match status" value="1"/>
</dbReference>
<evidence type="ECO:0000259" key="5">
    <source>
        <dbReference type="PROSITE" id="PS51669"/>
    </source>
</evidence>
<dbReference type="Gene3D" id="3.30.2070.10">
    <property type="entry name" value="Formate dehydrogenase/DMSO reductase"/>
    <property type="match status" value="1"/>
</dbReference>
<dbReference type="InterPro" id="IPR037920">
    <property type="entry name" value="YoaE_C"/>
</dbReference>
<dbReference type="InterPro" id="IPR006963">
    <property type="entry name" value="Mopterin_OxRdtase_4Fe-4S_dom"/>
</dbReference>
<dbReference type="GO" id="GO:0051536">
    <property type="term" value="F:iron-sulfur cluster binding"/>
    <property type="evidence" value="ECO:0007669"/>
    <property type="project" value="UniProtKB-KW"/>
</dbReference>
<evidence type="ECO:0000256" key="2">
    <source>
        <dbReference type="ARBA" id="ARBA00022723"/>
    </source>
</evidence>
<dbReference type="CDD" id="cd02786">
    <property type="entry name" value="MopB_CT_3"/>
    <property type="match status" value="1"/>
</dbReference>
<keyword evidence="7" id="KW-1185">Reference proteome</keyword>
<dbReference type="PANTHER" id="PTHR43742">
    <property type="entry name" value="TRIMETHYLAMINE-N-OXIDE REDUCTASE"/>
    <property type="match status" value="1"/>
</dbReference>